<feature type="non-terminal residue" evidence="10">
    <location>
        <position position="1"/>
    </location>
</feature>
<dbReference type="InterPro" id="IPR050250">
    <property type="entry name" value="Macrolide_Exporter_MacB"/>
</dbReference>
<evidence type="ECO:0000256" key="2">
    <source>
        <dbReference type="ARBA" id="ARBA00022475"/>
    </source>
</evidence>
<keyword evidence="5 7" id="KW-0472">Membrane</keyword>
<dbReference type="GO" id="GO:0022857">
    <property type="term" value="F:transmembrane transporter activity"/>
    <property type="evidence" value="ECO:0007669"/>
    <property type="project" value="TreeGrafter"/>
</dbReference>
<dbReference type="PANTHER" id="PTHR30572">
    <property type="entry name" value="MEMBRANE COMPONENT OF TRANSPORTER-RELATED"/>
    <property type="match status" value="1"/>
</dbReference>
<comment type="caution">
    <text evidence="10">The sequence shown here is derived from an EMBL/GenBank/DDBJ whole genome shotgun (WGS) entry which is preliminary data.</text>
</comment>
<evidence type="ECO:0000256" key="3">
    <source>
        <dbReference type="ARBA" id="ARBA00022692"/>
    </source>
</evidence>
<evidence type="ECO:0000259" key="9">
    <source>
        <dbReference type="Pfam" id="PF12704"/>
    </source>
</evidence>
<evidence type="ECO:0000259" key="8">
    <source>
        <dbReference type="Pfam" id="PF02687"/>
    </source>
</evidence>
<dbReference type="InterPro" id="IPR003838">
    <property type="entry name" value="ABC3_permease_C"/>
</dbReference>
<accession>A0A937W3M3</accession>
<evidence type="ECO:0000256" key="7">
    <source>
        <dbReference type="SAM" id="Phobius"/>
    </source>
</evidence>
<evidence type="ECO:0000313" key="11">
    <source>
        <dbReference type="Proteomes" id="UP000712673"/>
    </source>
</evidence>
<evidence type="ECO:0000256" key="5">
    <source>
        <dbReference type="ARBA" id="ARBA00023136"/>
    </source>
</evidence>
<comment type="subcellular location">
    <subcellularLocation>
        <location evidence="1">Cell membrane</location>
        <topology evidence="1">Multi-pass membrane protein</topology>
    </subcellularLocation>
</comment>
<feature type="transmembrane region" description="Helical" evidence="7">
    <location>
        <begin position="270"/>
        <end position="295"/>
    </location>
</feature>
<dbReference type="Proteomes" id="UP000712673">
    <property type="component" value="Unassembled WGS sequence"/>
</dbReference>
<feature type="transmembrane region" description="Helical" evidence="7">
    <location>
        <begin position="353"/>
        <end position="377"/>
    </location>
</feature>
<dbReference type="Pfam" id="PF12704">
    <property type="entry name" value="MacB_PCD"/>
    <property type="match status" value="1"/>
</dbReference>
<feature type="transmembrane region" description="Helical" evidence="7">
    <location>
        <begin position="315"/>
        <end position="341"/>
    </location>
</feature>
<organism evidence="10 11">
    <name type="scientific">Tectimicrobiota bacterium</name>
    <dbReference type="NCBI Taxonomy" id="2528274"/>
    <lineage>
        <taxon>Bacteria</taxon>
        <taxon>Pseudomonadati</taxon>
        <taxon>Nitrospinota/Tectimicrobiota group</taxon>
        <taxon>Candidatus Tectimicrobiota</taxon>
    </lineage>
</organism>
<proteinExistence type="inferred from homology"/>
<dbReference type="InterPro" id="IPR025857">
    <property type="entry name" value="MacB_PCD"/>
</dbReference>
<dbReference type="EMBL" id="VGLS01000890">
    <property type="protein sequence ID" value="MBM3226384.1"/>
    <property type="molecule type" value="Genomic_DNA"/>
</dbReference>
<feature type="domain" description="MacB-like periplasmic core" evidence="9">
    <location>
        <begin position="6"/>
        <end position="234"/>
    </location>
</feature>
<dbReference type="PANTHER" id="PTHR30572:SF4">
    <property type="entry name" value="ABC TRANSPORTER PERMEASE YTRF"/>
    <property type="match status" value="1"/>
</dbReference>
<gene>
    <name evidence="10" type="ORF">FJZ47_21685</name>
</gene>
<keyword evidence="4 7" id="KW-1133">Transmembrane helix</keyword>
<dbReference type="AlphaFoldDB" id="A0A937W3M3"/>
<name>A0A937W3M3_UNCTE</name>
<feature type="domain" description="ABC3 transporter permease C-terminal" evidence="8">
    <location>
        <begin position="275"/>
        <end position="387"/>
    </location>
</feature>
<protein>
    <submittedName>
        <fullName evidence="10">FtsX-like permease family protein</fullName>
    </submittedName>
</protein>
<evidence type="ECO:0000256" key="4">
    <source>
        <dbReference type="ARBA" id="ARBA00022989"/>
    </source>
</evidence>
<comment type="similarity">
    <text evidence="6">Belongs to the ABC-4 integral membrane protein family.</text>
</comment>
<dbReference type="GO" id="GO:0005886">
    <property type="term" value="C:plasma membrane"/>
    <property type="evidence" value="ECO:0007669"/>
    <property type="project" value="UniProtKB-SubCell"/>
</dbReference>
<keyword evidence="3 7" id="KW-0812">Transmembrane</keyword>
<keyword evidence="2" id="KW-1003">Cell membrane</keyword>
<dbReference type="Pfam" id="PF02687">
    <property type="entry name" value="FtsX"/>
    <property type="match status" value="1"/>
</dbReference>
<sequence length="394" mass="41506">RNLMRSLLTILGIIIGVAAVIAMVSISQGAGVAVQEQIARMGNNMLIILSGSVTQGGVRTGAGGRSTLTIGDAKAIQRECPAVGAVTYTRRQVQQVVLGNQNWSTAILGVTPAYQTVRDWPLALGRFLSKQDDDSGATVAVLGQTVVDNLFGAGQNPLDQVIRIKNVPFRVIGVLTPKGQSTQGMDQDDTVLIPFTTAERKVIGASMLGTVGAIMVSAVSPGLIPEAERQIKALLRERHRLKRGQDDDFTVRNLADVAATAQSTSQSMSILLASVASVSLLVGGIGIMNIMLVSVTERTREIGIRLAIGAKRRDILTQFLLEAVVLSTIGGLCGVGFGVIGSQVVSSLAAWPAIVPVEAIVLAVVFSSAVGIFFGFYPARKAAHLDPIQALRYE</sequence>
<reference evidence="10" key="1">
    <citation type="submission" date="2019-03" db="EMBL/GenBank/DDBJ databases">
        <title>Lake Tanganyika Metagenome-Assembled Genomes (MAGs).</title>
        <authorList>
            <person name="Tran P."/>
        </authorList>
    </citation>
    <scope>NUCLEOTIDE SEQUENCE</scope>
    <source>
        <strain evidence="10">K_DeepCast_65m_m2_066</strain>
    </source>
</reference>
<evidence type="ECO:0000313" key="10">
    <source>
        <dbReference type="EMBL" id="MBM3226384.1"/>
    </source>
</evidence>
<evidence type="ECO:0000256" key="1">
    <source>
        <dbReference type="ARBA" id="ARBA00004651"/>
    </source>
</evidence>
<evidence type="ECO:0000256" key="6">
    <source>
        <dbReference type="ARBA" id="ARBA00038076"/>
    </source>
</evidence>